<protein>
    <submittedName>
        <fullName evidence="2">Uncharacterized protein</fullName>
    </submittedName>
</protein>
<dbReference type="EMBL" id="JAQOWY010000119">
    <property type="protein sequence ID" value="KAK1850439.1"/>
    <property type="molecule type" value="Genomic_DNA"/>
</dbReference>
<feature type="region of interest" description="Disordered" evidence="1">
    <location>
        <begin position="1"/>
        <end position="21"/>
    </location>
</feature>
<sequence length="100" mass="11028">MAGTERTASPPPLPHASVSPHRTEVHSALLSCTCDCTTFQSTVTPTVDSTPFSILQFRFLDSSSPISKPPPPPPYPPFIVVFEPCPFWPTIETQIQRWSC</sequence>
<proteinExistence type="predicted"/>
<accession>A0AAD9EGC0</accession>
<organism evidence="2 3">
    <name type="scientific">Colletotrichum chrysophilum</name>
    <dbReference type="NCBI Taxonomy" id="1836956"/>
    <lineage>
        <taxon>Eukaryota</taxon>
        <taxon>Fungi</taxon>
        <taxon>Dikarya</taxon>
        <taxon>Ascomycota</taxon>
        <taxon>Pezizomycotina</taxon>
        <taxon>Sordariomycetes</taxon>
        <taxon>Hypocreomycetidae</taxon>
        <taxon>Glomerellales</taxon>
        <taxon>Glomerellaceae</taxon>
        <taxon>Colletotrichum</taxon>
        <taxon>Colletotrichum gloeosporioides species complex</taxon>
    </lineage>
</organism>
<evidence type="ECO:0000313" key="2">
    <source>
        <dbReference type="EMBL" id="KAK1850439.1"/>
    </source>
</evidence>
<dbReference type="AlphaFoldDB" id="A0AAD9EGC0"/>
<reference evidence="2" key="1">
    <citation type="submission" date="2023-01" db="EMBL/GenBank/DDBJ databases">
        <title>Colletotrichum chrysophilum M932 genome sequence.</title>
        <authorList>
            <person name="Baroncelli R."/>
        </authorList>
    </citation>
    <scope>NUCLEOTIDE SEQUENCE</scope>
    <source>
        <strain evidence="2">M932</strain>
    </source>
</reference>
<comment type="caution">
    <text evidence="2">The sequence shown here is derived from an EMBL/GenBank/DDBJ whole genome shotgun (WGS) entry which is preliminary data.</text>
</comment>
<evidence type="ECO:0000256" key="1">
    <source>
        <dbReference type="SAM" id="MobiDB-lite"/>
    </source>
</evidence>
<gene>
    <name evidence="2" type="ORF">CCHR01_06917</name>
</gene>
<evidence type="ECO:0000313" key="3">
    <source>
        <dbReference type="Proteomes" id="UP001243330"/>
    </source>
</evidence>
<dbReference type="Proteomes" id="UP001243330">
    <property type="component" value="Unassembled WGS sequence"/>
</dbReference>
<name>A0AAD9EGC0_9PEZI</name>
<keyword evidence="3" id="KW-1185">Reference proteome</keyword>